<proteinExistence type="predicted"/>
<dbReference type="EMBL" id="BARW01026227">
    <property type="protein sequence ID" value="GAJ15939.1"/>
    <property type="molecule type" value="Genomic_DNA"/>
</dbReference>
<gene>
    <name evidence="1" type="ORF">S12H4_42814</name>
</gene>
<evidence type="ECO:0008006" key="2">
    <source>
        <dbReference type="Google" id="ProtNLM"/>
    </source>
</evidence>
<dbReference type="SUPFAM" id="SSF53822">
    <property type="entry name" value="Periplasmic binding protein-like I"/>
    <property type="match status" value="1"/>
</dbReference>
<organism evidence="1">
    <name type="scientific">marine sediment metagenome</name>
    <dbReference type="NCBI Taxonomy" id="412755"/>
    <lineage>
        <taxon>unclassified sequences</taxon>
        <taxon>metagenomes</taxon>
        <taxon>ecological metagenomes</taxon>
    </lineage>
</organism>
<dbReference type="AlphaFoldDB" id="X1UEJ2"/>
<dbReference type="InterPro" id="IPR028082">
    <property type="entry name" value="Peripla_BP_I"/>
</dbReference>
<dbReference type="Gene3D" id="3.40.50.2300">
    <property type="match status" value="2"/>
</dbReference>
<sequence>MIVYPEDMIIMGKQSIAMGYGPDVIPWYGVDAWMAPEVVEGIGAENLEGLKGTASGVLKGPSLETFREEYREEFGEFPPKPFIEPGYDAVVAFAVAVARSGKLPEELTPKDIKALATASICLCPPENCPAV</sequence>
<protein>
    <recommendedName>
        <fullName evidence="2">Leucine-binding protein domain-containing protein</fullName>
    </recommendedName>
</protein>
<accession>X1UEJ2</accession>
<name>X1UEJ2_9ZZZZ</name>
<comment type="caution">
    <text evidence="1">The sequence shown here is derived from an EMBL/GenBank/DDBJ whole genome shotgun (WGS) entry which is preliminary data.</text>
</comment>
<reference evidence="1" key="1">
    <citation type="journal article" date="2014" name="Front. Microbiol.">
        <title>High frequency of phylogenetically diverse reductive dehalogenase-homologous genes in deep subseafloor sedimentary metagenomes.</title>
        <authorList>
            <person name="Kawai M."/>
            <person name="Futagami T."/>
            <person name="Toyoda A."/>
            <person name="Takaki Y."/>
            <person name="Nishi S."/>
            <person name="Hori S."/>
            <person name="Arai W."/>
            <person name="Tsubouchi T."/>
            <person name="Morono Y."/>
            <person name="Uchiyama I."/>
            <person name="Ito T."/>
            <person name="Fujiyama A."/>
            <person name="Inagaki F."/>
            <person name="Takami H."/>
        </authorList>
    </citation>
    <scope>NUCLEOTIDE SEQUENCE</scope>
    <source>
        <strain evidence="1">Expedition CK06-06</strain>
    </source>
</reference>
<evidence type="ECO:0000313" key="1">
    <source>
        <dbReference type="EMBL" id="GAJ15939.1"/>
    </source>
</evidence>